<gene>
    <name evidence="1" type="ORF">Q5H91_03395</name>
</gene>
<evidence type="ECO:0000313" key="1">
    <source>
        <dbReference type="EMBL" id="MDP1026246.1"/>
    </source>
</evidence>
<dbReference type="RefSeq" id="WP_305171801.1">
    <property type="nucleotide sequence ID" value="NZ_JAUUDS010000001.1"/>
</dbReference>
<organism evidence="1 2">
    <name type="scientific">Sphingomonas aurea</name>
    <dbReference type="NCBI Taxonomy" id="3063994"/>
    <lineage>
        <taxon>Bacteria</taxon>
        <taxon>Pseudomonadati</taxon>
        <taxon>Pseudomonadota</taxon>
        <taxon>Alphaproteobacteria</taxon>
        <taxon>Sphingomonadales</taxon>
        <taxon>Sphingomonadaceae</taxon>
        <taxon>Sphingomonas</taxon>
    </lineage>
</organism>
<accession>A0ABT9EGZ8</accession>
<reference evidence="1 2" key="1">
    <citation type="submission" date="2023-07" db="EMBL/GenBank/DDBJ databases">
        <authorList>
            <person name="Kim M.K."/>
        </authorList>
    </citation>
    <scope>NUCLEOTIDE SEQUENCE [LARGE SCALE GENOMIC DNA]</scope>
    <source>
        <strain evidence="1 2">KR1UV-12</strain>
    </source>
</reference>
<dbReference type="Proteomes" id="UP001230685">
    <property type="component" value="Unassembled WGS sequence"/>
</dbReference>
<keyword evidence="2" id="KW-1185">Reference proteome</keyword>
<comment type="caution">
    <text evidence="1">The sequence shown here is derived from an EMBL/GenBank/DDBJ whole genome shotgun (WGS) entry which is preliminary data.</text>
</comment>
<dbReference type="EMBL" id="JAUUDS010000001">
    <property type="protein sequence ID" value="MDP1026246.1"/>
    <property type="molecule type" value="Genomic_DNA"/>
</dbReference>
<evidence type="ECO:0000313" key="2">
    <source>
        <dbReference type="Proteomes" id="UP001230685"/>
    </source>
</evidence>
<protein>
    <recommendedName>
        <fullName evidence="3">STAS/SEC14 domain-containing protein</fullName>
    </recommendedName>
</protein>
<sequence>MIAISLGGFFTVADVEAFGRELAAQRRLLRCARNQHLTLCDVSAMKIQTQEVVAAFAALAGDPAGQSRRMAMIVGSSLARLQTQRVASRDATAMFRDAASAEDWLFEEERPALRLRA</sequence>
<name>A0ABT9EGZ8_9SPHN</name>
<proteinExistence type="predicted"/>
<evidence type="ECO:0008006" key="3">
    <source>
        <dbReference type="Google" id="ProtNLM"/>
    </source>
</evidence>